<evidence type="ECO:0000256" key="2">
    <source>
        <dbReference type="ARBA" id="ARBA00038006"/>
    </source>
</evidence>
<evidence type="ECO:0000313" key="7">
    <source>
        <dbReference type="Proteomes" id="UP000019116"/>
    </source>
</evidence>
<dbReference type="Proteomes" id="UP000019116">
    <property type="component" value="Chromosome 4B"/>
</dbReference>
<dbReference type="InterPro" id="IPR011684">
    <property type="entry name" value="NAB"/>
</dbReference>
<evidence type="ECO:0000256" key="1">
    <source>
        <dbReference type="ARBA" id="ARBA00023054"/>
    </source>
</evidence>
<feature type="coiled-coil region" evidence="3">
    <location>
        <begin position="1635"/>
        <end position="1669"/>
    </location>
</feature>
<dbReference type="PANTHER" id="PTHR32258:SF10">
    <property type="entry name" value="OS03G0161100 PROTEIN"/>
    <property type="match status" value="1"/>
</dbReference>
<dbReference type="Gene3D" id="1.10.287.1490">
    <property type="match status" value="1"/>
</dbReference>
<dbReference type="STRING" id="4565.A0A3B6IUP5"/>
<feature type="coiled-coil region" evidence="3">
    <location>
        <begin position="1533"/>
        <end position="1585"/>
    </location>
</feature>
<sequence length="2380" mass="271257">MATLVRHDSNNTRYSWLWVSHISPKNSKWLQENLTDMDMMVKAMIKLINEDADSFARRAEMYYKKRPELMKHVEEFYRAYRALAERYDQATGALRQAHRTISEEFPNQMPSMSEDSPSSSQEGEPRTPEMMTPLRAPFEPDDLHRDALGVSPPLFTVKRNGTHPDEIGSLSSRKGLKQFTDLFESCDSAHRLNFSDGKVRKGLSFESPDAKGKQDASDDIMNLQNEISKLLAESQSLKQQVSSESHRANNAENECQSLKDTISCLISEKDKALVQYSESTKRLSALETELSKSHNELKKLSDHMDREVQNVNSAESCNNTMQSELETLGQKIMMQQQELAQNRKDLADSKSEFESEIHSLRSTVSQINTEKDVALLQHQQCTEEVSDLECKLLKSQSEQEKIELKVQLLVQELEQKREEAGAIHTRLQDEHFNYMQKEAALLAMEDLHSQSQEEVKSLAQDLEYSNKKLSDLEAQLLFAQSETEKIANKAQILERELVCKTEEVGNLQSSLHKEGQKCILAETTLLRVENLHLQSQEEAKTLAQNLETLSEKLSEAENDRLNLQNISRELKNTILEMDSEKNAMLLQQQQSLERLSYLEAHLFDVQSDLDKNKEKVHLLEQELKHHKDVVGGLHNNLEEEGHKRVHAEAELRVVANLHSESQEEVGKLVMDLQKLNDELSEVQDSNLIVEDLLCELMNTISVLNTEKDAALVQLQLSLERVTDLKSEVSETQMEAEKTEQKLQVLEQEFAQKNVMVDFLQSSLQDEGKKRVEAETLLISKENQYSQSQEEVNRLALENETLNGKLNEMENLSFELKSTILLLNSEKDTTLLQHKQSLVKISDLESKLSVMQVEFENAEQQVQMLDKELEQKKEEVDSLQTSLKDEARKHTEGEAALLTITNLYSSSQEEVDRLALEINRLNRKLNEVENVSSELKNTILLLNTEKDTALLQHKQSLVRVSDLESKLSQVQAELGNSEQKGQMLDDELEQKKEEVDSLQTSLKDEARKNAEGEAALLMITNLYSNSQEEVNRLTIEINKLNRKLNEVESVSSELKNTILLLNTEKDTALLQHKQSLVRVSDLESKLSQVQAELENSEQKGQMLDKELKQQREEVDTLQTSLKNEARKNAEVEAALLTITNLYSNSQEEVNRLALEMNKLNRKLNEVEKVSSELKNTILLLNTKKDSALLQHKQSLARVSDLESQLSEVQAELENSEQKGQMLDKELKQKREEVDNLQTKLKDEAHKHIEAEASLLMMTNMHSQSQEEVSGLVLKIERLSDKLNEMESSKLDLESMISKHAEDNRILGEQNLSSELTISGLHDELDMLKEMKVNLENEVGLHIGDKEILQSQLTHQKKETEILEKQYCSLEHEMEAVNRSAAALQQLLEEKTCEMEKLSDECLILKKSFSNAIVETEALKEIIKELGASQSSLKYDVCLHSSEKDALARELHILNKKYAAISEQKSMLEISFSNVNSEMGELRMKLKDSEELSRSYLANNSALLAEKDNILFQLESATLAMKSLEDEHADLGGKNSSLLAEKDLLYSQLENLQDQVEIRNEQHEALLRLHQIQINDFEATVSSLQEKICHMDEMLDQELQDCTDASISALILNNSLADVKDKNFALFDECQKFIKAAHSAEVVISQLKEEAKNEEEEKEVLLKHNKELREGISQQIKILNVCKDLGRPAVIHDEIMLQTLSRETCNHVKHKEESEHRNVFMEAELSVLGTILTEIVIDFRDLHLQKCELEKEVEAGATELLFVRNENHKLIELNEQMCQRLQQGSEKEETLNIELSNGMARLMQKDDELHKADEKNQFLQETNQELCRVLRDLEASAEDAKGELEEKIAALTEQGAVRDNDYLLLCEANVALQGDVDTHKQKEESLVSTLEMVTKENEQHEREIVSLVSDMITCSVNVMIYEEHLLELMMECEALEIRMITEKGMLMKEISSRDAYVDELHRRIAVMGAETTELKAEMSRYLPLLASLSDQISMLEEGTHLLSDKEGNLELVQDDRRGSEFLDIPSGVLELDSLIARVKALRVVILDVKDRQDKEFTEFTAKLESANLEIQDLKSRKGSCIRHKEQYMEDDRQKYDADNSKGKQAQIMKDIELDQVSTCPPYGSGAAVYPLGGDANAELDDEMLQLWETAEKDCKNGTAKSSSSEHDIQEVEEVKSQYTSFEIARGRDLGINRLEISTATLEPQQLWTKNVLEKLATDAQGLLIIQASIEEVKQKIEGTSKGKSPMSSEYSSIRAQLQEIEGSVLEQIGFNSSLTKKAENYPAFEVNADLEGYSSRRKISEQVQKGSEKVARLDLELQKIQYVLLKLEEEHEFKRVKVSEKRSRLLLRDYVYAKKDKNDAGQKKKSRVPFCGCVRPKTVTES</sequence>
<protein>
    <recommendedName>
        <fullName evidence="5">NAB domain-containing protein</fullName>
    </recommendedName>
</protein>
<feature type="compositionally biased region" description="Low complexity" evidence="4">
    <location>
        <begin position="108"/>
        <end position="122"/>
    </location>
</feature>
<feature type="region of interest" description="Disordered" evidence="4">
    <location>
        <begin position="103"/>
        <end position="135"/>
    </location>
</feature>
<feature type="coiled-coil region" evidence="3">
    <location>
        <begin position="721"/>
        <end position="811"/>
    </location>
</feature>
<feature type="coiled-coil region" evidence="3">
    <location>
        <begin position="399"/>
        <end position="430"/>
    </location>
</feature>
<dbReference type="EnsemblPlants" id="TraesCS4B02G276800.2">
    <property type="protein sequence ID" value="TraesCS4B02G276800.2"/>
    <property type="gene ID" value="TraesCS4B02G276800"/>
</dbReference>
<evidence type="ECO:0000313" key="6">
    <source>
        <dbReference type="EnsemblPlants" id="TraesCS4B02G276800.2"/>
    </source>
</evidence>
<reference evidence="6" key="2">
    <citation type="submission" date="2018-10" db="UniProtKB">
        <authorList>
            <consortium name="EnsemblPlants"/>
        </authorList>
    </citation>
    <scope>IDENTIFICATION</scope>
</reference>
<dbReference type="PANTHER" id="PTHR32258">
    <property type="entry name" value="PROTEIN NETWORKED 4A"/>
    <property type="match status" value="1"/>
</dbReference>
<feature type="coiled-coil region" evidence="3">
    <location>
        <begin position="532"/>
        <end position="583"/>
    </location>
</feature>
<dbReference type="PROSITE" id="PS51774">
    <property type="entry name" value="NAB"/>
    <property type="match status" value="1"/>
</dbReference>
<keyword evidence="7" id="KW-1185">Reference proteome</keyword>
<name>A0A3B6IUP5_WHEAT</name>
<comment type="similarity">
    <text evidence="2">Belongs to the NET family.</text>
</comment>
<reference evidence="6" key="1">
    <citation type="submission" date="2018-08" db="EMBL/GenBank/DDBJ databases">
        <authorList>
            <person name="Rossello M."/>
        </authorList>
    </citation>
    <scope>NUCLEOTIDE SEQUENCE [LARGE SCALE GENOMIC DNA]</scope>
    <source>
        <strain evidence="6">cv. Chinese Spring</strain>
    </source>
</reference>
<proteinExistence type="inferred from homology"/>
<evidence type="ECO:0000259" key="5">
    <source>
        <dbReference type="PROSITE" id="PS51774"/>
    </source>
</evidence>
<dbReference type="OMA" id="THCELND"/>
<evidence type="ECO:0000256" key="3">
    <source>
        <dbReference type="SAM" id="Coils"/>
    </source>
</evidence>
<feature type="coiled-coil region" evidence="3">
    <location>
        <begin position="840"/>
        <end position="1406"/>
    </location>
</feature>
<dbReference type="Gramene" id="TraesCS4B03G0734200.2">
    <property type="protein sequence ID" value="TraesCS4B03G0734200.2.CDS"/>
    <property type="gene ID" value="TraesCS4B03G0734200"/>
</dbReference>
<dbReference type="GO" id="GO:0051015">
    <property type="term" value="F:actin filament binding"/>
    <property type="evidence" value="ECO:0000318"/>
    <property type="project" value="GO_Central"/>
</dbReference>
<dbReference type="Gramene" id="TraesCS4B02G276800.2">
    <property type="protein sequence ID" value="TraesCS4B02G276800.2"/>
    <property type="gene ID" value="TraesCS4B02G276800"/>
</dbReference>
<feature type="domain" description="NAB" evidence="5">
    <location>
        <begin position="14"/>
        <end position="94"/>
    </location>
</feature>
<dbReference type="GO" id="GO:0005886">
    <property type="term" value="C:plasma membrane"/>
    <property type="evidence" value="ECO:0000318"/>
    <property type="project" value="GO_Central"/>
</dbReference>
<organism evidence="6">
    <name type="scientific">Triticum aestivum</name>
    <name type="common">Wheat</name>
    <dbReference type="NCBI Taxonomy" id="4565"/>
    <lineage>
        <taxon>Eukaryota</taxon>
        <taxon>Viridiplantae</taxon>
        <taxon>Streptophyta</taxon>
        <taxon>Embryophyta</taxon>
        <taxon>Tracheophyta</taxon>
        <taxon>Spermatophyta</taxon>
        <taxon>Magnoliopsida</taxon>
        <taxon>Liliopsida</taxon>
        <taxon>Poales</taxon>
        <taxon>Poaceae</taxon>
        <taxon>BOP clade</taxon>
        <taxon>Pooideae</taxon>
        <taxon>Triticodae</taxon>
        <taxon>Triticeae</taxon>
        <taxon>Triticinae</taxon>
        <taxon>Triticum</taxon>
    </lineage>
</organism>
<accession>A0A3B6IUP5</accession>
<dbReference type="InterPro" id="IPR051861">
    <property type="entry name" value="NET_actin-binding_domain"/>
</dbReference>
<dbReference type="Pfam" id="PF07765">
    <property type="entry name" value="KIP1"/>
    <property type="match status" value="1"/>
</dbReference>
<dbReference type="OrthoDB" id="10255522at2759"/>
<keyword evidence="1 3" id="KW-0175">Coiled coil</keyword>
<dbReference type="SMR" id="A0A3B6IUP5"/>
<feature type="coiled-coil region" evidence="3">
    <location>
        <begin position="455"/>
        <end position="489"/>
    </location>
</feature>
<feature type="coiled-coil region" evidence="3">
    <location>
        <begin position="1800"/>
        <end position="1852"/>
    </location>
</feature>
<feature type="coiled-coil region" evidence="3">
    <location>
        <begin position="213"/>
        <end position="338"/>
    </location>
</feature>
<dbReference type="PaxDb" id="4565-Traes_4BL_84706BB7B.2"/>
<feature type="coiled-coil region" evidence="3">
    <location>
        <begin position="1881"/>
        <end position="1908"/>
    </location>
</feature>
<evidence type="ECO:0000256" key="4">
    <source>
        <dbReference type="SAM" id="MobiDB-lite"/>
    </source>
</evidence>